<reference evidence="2 3" key="1">
    <citation type="submission" date="2021-05" db="EMBL/GenBank/DDBJ databases">
        <title>Novel Bacillus species.</title>
        <authorList>
            <person name="Liu G."/>
        </authorList>
    </citation>
    <scope>NUCLEOTIDE SEQUENCE [LARGE SCALE GENOMIC DNA]</scope>
    <source>
        <strain evidence="2 3">FJAT-49732</strain>
    </source>
</reference>
<dbReference type="Gene3D" id="1.20.1250.20">
    <property type="entry name" value="MFS general substrate transporter like domains"/>
    <property type="match status" value="1"/>
</dbReference>
<keyword evidence="1" id="KW-0812">Transmembrane</keyword>
<dbReference type="InterPro" id="IPR014203">
    <property type="entry name" value="Spore_V_AC"/>
</dbReference>
<evidence type="ECO:0000256" key="1">
    <source>
        <dbReference type="SAM" id="Phobius"/>
    </source>
</evidence>
<keyword evidence="1" id="KW-0472">Membrane</keyword>
<feature type="transmembrane region" description="Helical" evidence="1">
    <location>
        <begin position="68"/>
        <end position="85"/>
    </location>
</feature>
<gene>
    <name evidence="2" type="primary">spoVAC</name>
    <name evidence="2" type="ORF">KHA93_03420</name>
</gene>
<dbReference type="InterPro" id="IPR005562">
    <property type="entry name" value="SpoVA"/>
</dbReference>
<keyword evidence="1" id="KW-1133">Transmembrane helix</keyword>
<dbReference type="Proteomes" id="UP000682713">
    <property type="component" value="Unassembled WGS sequence"/>
</dbReference>
<evidence type="ECO:0000313" key="2">
    <source>
        <dbReference type="EMBL" id="MBS4198700.1"/>
    </source>
</evidence>
<protein>
    <submittedName>
        <fullName evidence="2">Stage V sporulation protein AC</fullName>
    </submittedName>
</protein>
<dbReference type="AlphaFoldDB" id="A0A942TJD2"/>
<feature type="transmembrane region" description="Helical" evidence="1">
    <location>
        <begin position="130"/>
        <end position="152"/>
    </location>
</feature>
<dbReference type="InterPro" id="IPR036259">
    <property type="entry name" value="MFS_trans_sf"/>
</dbReference>
<dbReference type="Pfam" id="PF03862">
    <property type="entry name" value="SpoVAC_SpoVAEB"/>
    <property type="match status" value="1"/>
</dbReference>
<dbReference type="PANTHER" id="PTHR38450:SF1">
    <property type="entry name" value="STAGE V SPORULATION PROTEIN AC"/>
    <property type="match status" value="1"/>
</dbReference>
<accession>A0A942TJD2</accession>
<dbReference type="NCBIfam" id="TIGR02838">
    <property type="entry name" value="spore_V_AC"/>
    <property type="match status" value="1"/>
</dbReference>
<sequence>MAQKNKTKTPEQIKYDQMQKKHELKRPILKNCIRAFFVGGTICLIGQGITYLYIYYFDFTEKTAGNPTVATMVFIAMLLTGFGIYDRLGQFGGAGSAVPVTGFGNAVISSAIEHRTEGFVLGVGGNMFKLAGSVIVFGVFSAFVVALVKTFITQWGGF</sequence>
<dbReference type="EMBL" id="JAGYPJ010000001">
    <property type="protein sequence ID" value="MBS4198700.1"/>
    <property type="molecule type" value="Genomic_DNA"/>
</dbReference>
<evidence type="ECO:0000313" key="3">
    <source>
        <dbReference type="Proteomes" id="UP000682713"/>
    </source>
</evidence>
<keyword evidence="3" id="KW-1185">Reference proteome</keyword>
<organism evidence="2 3">
    <name type="scientific">Lederbergia citrisecunda</name>
    <dbReference type="NCBI Taxonomy" id="2833583"/>
    <lineage>
        <taxon>Bacteria</taxon>
        <taxon>Bacillati</taxon>
        <taxon>Bacillota</taxon>
        <taxon>Bacilli</taxon>
        <taxon>Bacillales</taxon>
        <taxon>Bacillaceae</taxon>
        <taxon>Lederbergia</taxon>
    </lineage>
</organism>
<feature type="transmembrane region" description="Helical" evidence="1">
    <location>
        <begin position="35"/>
        <end position="56"/>
    </location>
</feature>
<dbReference type="PANTHER" id="PTHR38450">
    <property type="entry name" value="STAGE V SPORULATION PROTEIN AC-RELATED"/>
    <property type="match status" value="1"/>
</dbReference>
<name>A0A942TJD2_9BACI</name>
<proteinExistence type="predicted"/>
<comment type="caution">
    <text evidence="2">The sequence shown here is derived from an EMBL/GenBank/DDBJ whole genome shotgun (WGS) entry which is preliminary data.</text>
</comment>
<dbReference type="RefSeq" id="WP_213109434.1">
    <property type="nucleotide sequence ID" value="NZ_JAGYPJ010000001.1"/>
</dbReference>